<protein>
    <submittedName>
        <fullName evidence="1">Acyltransferase</fullName>
    </submittedName>
</protein>
<dbReference type="Proteomes" id="UP000297739">
    <property type="component" value="Unassembled WGS sequence"/>
</dbReference>
<dbReference type="InterPro" id="IPR001451">
    <property type="entry name" value="Hexapep"/>
</dbReference>
<evidence type="ECO:0000313" key="1">
    <source>
        <dbReference type="EMBL" id="TGE17825.1"/>
    </source>
</evidence>
<reference evidence="1 2" key="1">
    <citation type="submission" date="2019-04" db="EMBL/GenBank/DDBJ databases">
        <authorList>
            <person name="Feng G."/>
            <person name="Zhang J."/>
            <person name="Zhu H."/>
        </authorList>
    </citation>
    <scope>NUCLEOTIDE SEQUENCE [LARGE SCALE GENOMIC DNA]</scope>
    <source>
        <strain evidence="1 2">JCM 17223</strain>
    </source>
</reference>
<keyword evidence="1" id="KW-0808">Transferase</keyword>
<accession>A0A4Z0PMM8</accession>
<dbReference type="PANTHER" id="PTHR23416">
    <property type="entry name" value="SIALIC ACID SYNTHASE-RELATED"/>
    <property type="match status" value="1"/>
</dbReference>
<dbReference type="GO" id="GO:0016746">
    <property type="term" value="F:acyltransferase activity"/>
    <property type="evidence" value="ECO:0007669"/>
    <property type="project" value="UniProtKB-KW"/>
</dbReference>
<keyword evidence="2" id="KW-1185">Reference proteome</keyword>
<dbReference type="EMBL" id="SRLD01000009">
    <property type="protein sequence ID" value="TGE17825.1"/>
    <property type="molecule type" value="Genomic_DNA"/>
</dbReference>
<gene>
    <name evidence="1" type="ORF">E5J99_06445</name>
</gene>
<dbReference type="InterPro" id="IPR011004">
    <property type="entry name" value="Trimer_LpxA-like_sf"/>
</dbReference>
<dbReference type="Pfam" id="PF00132">
    <property type="entry name" value="Hexapep"/>
    <property type="match status" value="1"/>
</dbReference>
<dbReference type="OrthoDB" id="9814490at2"/>
<dbReference type="InterPro" id="IPR051159">
    <property type="entry name" value="Hexapeptide_acetyltransf"/>
</dbReference>
<sequence length="197" mass="21119">MPRHPGARDAGRMKNGIRQLLSRLLAARPEMPLSFYALDVLFRRLLRQNAGVRWAVHHTSTIRSPERLTAGRGSFPGDSPGVYINADNGVSIGDFTNLGPQVGLISANHDAVDNGVGVAAPPLRVGSFCWLGMGAVVLPGVALGDFTIVGAGAVVTRSFPEGYCVLAGNPARILRHLNREECDAQARSTYERHAARK</sequence>
<keyword evidence="1" id="KW-0012">Acyltransferase</keyword>
<proteinExistence type="predicted"/>
<evidence type="ECO:0000313" key="2">
    <source>
        <dbReference type="Proteomes" id="UP000297739"/>
    </source>
</evidence>
<organism evidence="1 2">
    <name type="scientific">Hymenobacter elongatus</name>
    <dbReference type="NCBI Taxonomy" id="877208"/>
    <lineage>
        <taxon>Bacteria</taxon>
        <taxon>Pseudomonadati</taxon>
        <taxon>Bacteroidota</taxon>
        <taxon>Cytophagia</taxon>
        <taxon>Cytophagales</taxon>
        <taxon>Hymenobacteraceae</taxon>
        <taxon>Hymenobacter</taxon>
    </lineage>
</organism>
<dbReference type="Gene3D" id="2.160.10.10">
    <property type="entry name" value="Hexapeptide repeat proteins"/>
    <property type="match status" value="1"/>
</dbReference>
<name>A0A4Z0PMM8_9BACT</name>
<dbReference type="CDD" id="cd04647">
    <property type="entry name" value="LbH_MAT_like"/>
    <property type="match status" value="1"/>
</dbReference>
<dbReference type="SUPFAM" id="SSF51161">
    <property type="entry name" value="Trimeric LpxA-like enzymes"/>
    <property type="match status" value="1"/>
</dbReference>
<comment type="caution">
    <text evidence="1">The sequence shown here is derived from an EMBL/GenBank/DDBJ whole genome shotgun (WGS) entry which is preliminary data.</text>
</comment>
<dbReference type="AlphaFoldDB" id="A0A4Z0PMM8"/>